<protein>
    <submittedName>
        <fullName evidence="7">Uncharacterized protein</fullName>
    </submittedName>
</protein>
<evidence type="ECO:0000256" key="1">
    <source>
        <dbReference type="ARBA" id="ARBA00004127"/>
    </source>
</evidence>
<dbReference type="RefSeq" id="WP_109323450.1">
    <property type="nucleotide sequence ID" value="NZ_CP029346.1"/>
</dbReference>
<dbReference type="Pfam" id="PF07690">
    <property type="entry name" value="MFS_1"/>
    <property type="match status" value="1"/>
</dbReference>
<keyword evidence="3" id="KW-0813">Transport</keyword>
<dbReference type="SUPFAM" id="SSF103473">
    <property type="entry name" value="MFS general substrate transporter"/>
    <property type="match status" value="1"/>
</dbReference>
<dbReference type="Proteomes" id="UP000245468">
    <property type="component" value="Chromosome"/>
</dbReference>
<evidence type="ECO:0000256" key="3">
    <source>
        <dbReference type="ARBA" id="ARBA00022448"/>
    </source>
</evidence>
<dbReference type="CDD" id="cd06174">
    <property type="entry name" value="MFS"/>
    <property type="match status" value="1"/>
</dbReference>
<dbReference type="PROSITE" id="PS50850">
    <property type="entry name" value="MFS"/>
    <property type="match status" value="1"/>
</dbReference>
<dbReference type="EMBL" id="CP029346">
    <property type="protein sequence ID" value="AWL09789.1"/>
    <property type="molecule type" value="Genomic_DNA"/>
</dbReference>
<evidence type="ECO:0000256" key="2">
    <source>
        <dbReference type="ARBA" id="ARBA00008335"/>
    </source>
</evidence>
<keyword evidence="5" id="KW-1133">Transmembrane helix</keyword>
<dbReference type="InterPro" id="IPR020846">
    <property type="entry name" value="MFS_dom"/>
</dbReference>
<keyword evidence="4" id="KW-0812">Transmembrane</keyword>
<dbReference type="PANTHER" id="PTHR23514">
    <property type="entry name" value="BYPASS OF STOP CODON PROTEIN 6"/>
    <property type="match status" value="1"/>
</dbReference>
<dbReference type="PANTHER" id="PTHR23514:SF3">
    <property type="entry name" value="BYPASS OF STOP CODON PROTEIN 6"/>
    <property type="match status" value="1"/>
</dbReference>
<keyword evidence="6" id="KW-0472">Membrane</keyword>
<evidence type="ECO:0000256" key="4">
    <source>
        <dbReference type="ARBA" id="ARBA00022692"/>
    </source>
</evidence>
<dbReference type="AlphaFoldDB" id="A0A2S2DWS9"/>
<gene>
    <name evidence="7" type="ORF">HME7025_01940</name>
</gene>
<evidence type="ECO:0000313" key="7">
    <source>
        <dbReference type="EMBL" id="AWL09789.1"/>
    </source>
</evidence>
<dbReference type="InterPro" id="IPR011701">
    <property type="entry name" value="MFS"/>
</dbReference>
<dbReference type="Gene3D" id="1.20.1250.20">
    <property type="entry name" value="MFS general substrate transporter like domains"/>
    <property type="match status" value="1"/>
</dbReference>
<proteinExistence type="inferred from homology"/>
<evidence type="ECO:0000256" key="6">
    <source>
        <dbReference type="ARBA" id="ARBA00023136"/>
    </source>
</evidence>
<dbReference type="GO" id="GO:0012505">
    <property type="term" value="C:endomembrane system"/>
    <property type="evidence" value="ECO:0007669"/>
    <property type="project" value="UniProtKB-SubCell"/>
</dbReference>
<reference evidence="8" key="1">
    <citation type="submission" date="2018-05" db="EMBL/GenBank/DDBJ databases">
        <title>Pseudarcicella sp. HME7025 Genome sequencing and assembly.</title>
        <authorList>
            <person name="Kim H."/>
            <person name="Kang H."/>
            <person name="Joh K."/>
        </authorList>
    </citation>
    <scope>NUCLEOTIDE SEQUENCE [LARGE SCALE GENOMIC DNA]</scope>
    <source>
        <strain evidence="8">HME7025</strain>
    </source>
</reference>
<dbReference type="KEGG" id="psez:HME7025_01940"/>
<organism evidence="7 8">
    <name type="scientific">Aquirufa nivalisilvae</name>
    <dbReference type="NCBI Taxonomy" id="2516557"/>
    <lineage>
        <taxon>Bacteria</taxon>
        <taxon>Pseudomonadati</taxon>
        <taxon>Bacteroidota</taxon>
        <taxon>Cytophagia</taxon>
        <taxon>Cytophagales</taxon>
        <taxon>Flectobacillaceae</taxon>
        <taxon>Aquirufa</taxon>
    </lineage>
</organism>
<evidence type="ECO:0000256" key="5">
    <source>
        <dbReference type="ARBA" id="ARBA00022989"/>
    </source>
</evidence>
<comment type="subcellular location">
    <subcellularLocation>
        <location evidence="1">Endomembrane system</location>
        <topology evidence="1">Multi-pass membrane protein</topology>
    </subcellularLocation>
</comment>
<dbReference type="GO" id="GO:0022857">
    <property type="term" value="F:transmembrane transporter activity"/>
    <property type="evidence" value="ECO:0007669"/>
    <property type="project" value="InterPro"/>
</dbReference>
<dbReference type="InterPro" id="IPR036259">
    <property type="entry name" value="MFS_trans_sf"/>
</dbReference>
<evidence type="ECO:0000313" key="8">
    <source>
        <dbReference type="Proteomes" id="UP000245468"/>
    </source>
</evidence>
<comment type="similarity">
    <text evidence="2">Belongs to the major facilitator superfamily.</text>
</comment>
<dbReference type="InterPro" id="IPR051788">
    <property type="entry name" value="MFS_Transporter"/>
</dbReference>
<dbReference type="GO" id="GO:0016020">
    <property type="term" value="C:membrane"/>
    <property type="evidence" value="ECO:0007669"/>
    <property type="project" value="TreeGrafter"/>
</dbReference>
<keyword evidence="8" id="KW-1185">Reference proteome</keyword>
<sequence length="403" mass="42992">MSQTINANRLFYASCFALITTAFSFSIRAGILTQLGAELSLDTVQLGHINQMWFLGFPISMILGGVFYSAIGPKLIMQIALIAHTIGILLTIYATGYDTLLISTLLIGLGNGCTEAACNPMIADSYSGLDFNSKLNRFHMWFPGGIVIGSLISKFMTDASMPWQAQIWVILIPTAIYAVLFYGQAFPKPRAGAENALDSFKAMLNPLYLFMAACMALTAISEFGPQQWVGPILAKAGASPMLILALVTGLMAVGRYFAGPIIHKLNTVGVLLGSAIFGVIGLYMMSTMDGSMLYVAAVFFALGICYFWPNMLGYVSETMPQTGALGLSILGGIGMFSSSMFQPIIGAWIQENKVAAEATGLAGDAADLAAGQATLSNMLIFPAILIVAFVGLYFFGKKVNHSA</sequence>
<name>A0A2S2DWS9_9BACT</name>
<dbReference type="OrthoDB" id="9783757at2"/>
<accession>A0A2S2DWS9</accession>